<organism evidence="1 2">
    <name type="scientific">Elysia marginata</name>
    <dbReference type="NCBI Taxonomy" id="1093978"/>
    <lineage>
        <taxon>Eukaryota</taxon>
        <taxon>Metazoa</taxon>
        <taxon>Spiralia</taxon>
        <taxon>Lophotrochozoa</taxon>
        <taxon>Mollusca</taxon>
        <taxon>Gastropoda</taxon>
        <taxon>Heterobranchia</taxon>
        <taxon>Euthyneura</taxon>
        <taxon>Panpulmonata</taxon>
        <taxon>Sacoglossa</taxon>
        <taxon>Placobranchoidea</taxon>
        <taxon>Plakobranchidae</taxon>
        <taxon>Elysia</taxon>
    </lineage>
</organism>
<proteinExistence type="predicted"/>
<accession>A0AAV4F6F6</accession>
<dbReference type="Gene3D" id="3.60.10.10">
    <property type="entry name" value="Endonuclease/exonuclease/phosphatase"/>
    <property type="match status" value="1"/>
</dbReference>
<evidence type="ECO:0000313" key="1">
    <source>
        <dbReference type="EMBL" id="GFR68802.1"/>
    </source>
</evidence>
<comment type="caution">
    <text evidence="1">The sequence shown here is derived from an EMBL/GenBank/DDBJ whole genome shotgun (WGS) entry which is preliminary data.</text>
</comment>
<dbReference type="EMBL" id="BMAT01007661">
    <property type="protein sequence ID" value="GFR68802.1"/>
    <property type="molecule type" value="Genomic_DNA"/>
</dbReference>
<keyword evidence="2" id="KW-1185">Reference proteome</keyword>
<reference evidence="1 2" key="1">
    <citation type="journal article" date="2021" name="Elife">
        <title>Chloroplast acquisition without the gene transfer in kleptoplastic sea slugs, Plakobranchus ocellatus.</title>
        <authorList>
            <person name="Maeda T."/>
            <person name="Takahashi S."/>
            <person name="Yoshida T."/>
            <person name="Shimamura S."/>
            <person name="Takaki Y."/>
            <person name="Nagai Y."/>
            <person name="Toyoda A."/>
            <person name="Suzuki Y."/>
            <person name="Arimoto A."/>
            <person name="Ishii H."/>
            <person name="Satoh N."/>
            <person name="Nishiyama T."/>
            <person name="Hasebe M."/>
            <person name="Maruyama T."/>
            <person name="Minagawa J."/>
            <person name="Obokata J."/>
            <person name="Shigenobu S."/>
        </authorList>
    </citation>
    <scope>NUCLEOTIDE SEQUENCE [LARGE SCALE GENOMIC DNA]</scope>
</reference>
<protein>
    <submittedName>
        <fullName evidence="1">Craniofacial development protein 2</fullName>
    </submittedName>
</protein>
<sequence>MRTILDNAQANRQERRTALIGRELARYNVDIAVLSETRFAEDGHLRELGAGYTVDTDHLTWDAVVGKNGIERCYTNRLLFLQYCAENGLFILNTTFRLPARNRTSWKHPRSGHWHLIDFVIVEKRDRQDVRVTKSMYGADCWTDHRLILSKMKIRIPPKRRPQGKPALKRLNILLLKKHSIYKELVDSLDEKSKHIEITDNIEETWSPFHDTVYAAAIETLGPKKRKHQDWFDENNEEITRMLEEKNRLYRAHFNDKSPSRKAVLDNIRKTVQRKLHEMQNTWLSQKADEIQSYADRNDTKRFYDAIKAM</sequence>
<name>A0AAV4F6F6_9GAST</name>
<dbReference type="InterPro" id="IPR036691">
    <property type="entry name" value="Endo/exonu/phosph_ase_sf"/>
</dbReference>
<evidence type="ECO:0000313" key="2">
    <source>
        <dbReference type="Proteomes" id="UP000762676"/>
    </source>
</evidence>
<dbReference type="Proteomes" id="UP000762676">
    <property type="component" value="Unassembled WGS sequence"/>
</dbReference>
<gene>
    <name evidence="1" type="ORF">ElyMa_003743000</name>
</gene>
<dbReference type="AlphaFoldDB" id="A0AAV4F6F6"/>